<name>A0ABX8H4P3_9BACT</name>
<dbReference type="Proteomes" id="UP000682802">
    <property type="component" value="Plasmid p1"/>
</dbReference>
<sequence length="328" mass="38724">MEKPIFISDEFSPLSVFEDLSKETGASWNGEEFYMDNSEYGVMKSILYSYSENIHIGVTELNLKQESIFINQPKHDEKYISIRIGKVGSFNDETSLSKSIKDSIYIYNHSYDFTITYPKNVQMSWLFIRFPIDEYKLLSADKTSNFYHLINNPKSWFFYSPMLPKVEQILKEVYHILQQKEIRRAYFLSKSIELVTQLRVYNEQNDFKNIAYNIHPKDLSLMIEIKDYLLNDYTSPPVLDNICSTFGLSESKLQRTFKKVFQQPILQFFNLQRVLEAKRLIKNTEKDLTQIAIELGFSDISHFSKSYKKYIGIKPSDERTQHQDKKVQ</sequence>
<keyword evidence="1" id="KW-0805">Transcription regulation</keyword>
<reference evidence="5 6" key="1">
    <citation type="submission" date="2021-05" db="EMBL/GenBank/DDBJ databases">
        <title>Comparative genomic studies on the polysaccharide-degrading batcterial strains of the Flammeovirga genus.</title>
        <authorList>
            <person name="Zewei F."/>
            <person name="Zheng Z."/>
            <person name="Yu L."/>
            <person name="Ruyue G."/>
            <person name="Yanhong M."/>
            <person name="Yuanyuan C."/>
            <person name="Jingyan G."/>
            <person name="Wenjun H."/>
        </authorList>
    </citation>
    <scope>NUCLEOTIDE SEQUENCE [LARGE SCALE GENOMIC DNA]</scope>
    <source>
        <strain evidence="5 6">YS10</strain>
        <plasmid evidence="5 6">p1</plasmid>
    </source>
</reference>
<evidence type="ECO:0000256" key="2">
    <source>
        <dbReference type="ARBA" id="ARBA00023125"/>
    </source>
</evidence>
<organism evidence="5 6">
    <name type="scientific">Flammeovirga kamogawensis</name>
    <dbReference type="NCBI Taxonomy" id="373891"/>
    <lineage>
        <taxon>Bacteria</taxon>
        <taxon>Pseudomonadati</taxon>
        <taxon>Bacteroidota</taxon>
        <taxon>Cytophagia</taxon>
        <taxon>Cytophagales</taxon>
        <taxon>Flammeovirgaceae</taxon>
        <taxon>Flammeovirga</taxon>
    </lineage>
</organism>
<evidence type="ECO:0000256" key="3">
    <source>
        <dbReference type="ARBA" id="ARBA00023163"/>
    </source>
</evidence>
<keyword evidence="6" id="KW-1185">Reference proteome</keyword>
<evidence type="ECO:0000313" key="5">
    <source>
        <dbReference type="EMBL" id="QWG10589.1"/>
    </source>
</evidence>
<dbReference type="InterPro" id="IPR018062">
    <property type="entry name" value="HTH_AraC-typ_CS"/>
</dbReference>
<dbReference type="InterPro" id="IPR020449">
    <property type="entry name" value="Tscrpt_reg_AraC-type_HTH"/>
</dbReference>
<dbReference type="PROSITE" id="PS00041">
    <property type="entry name" value="HTH_ARAC_FAMILY_1"/>
    <property type="match status" value="1"/>
</dbReference>
<proteinExistence type="predicted"/>
<dbReference type="SUPFAM" id="SSF46689">
    <property type="entry name" value="Homeodomain-like"/>
    <property type="match status" value="2"/>
</dbReference>
<gene>
    <name evidence="5" type="ORF">KM029_24715</name>
</gene>
<dbReference type="InterPro" id="IPR018060">
    <property type="entry name" value="HTH_AraC"/>
</dbReference>
<dbReference type="RefSeq" id="WP_144077083.1">
    <property type="nucleotide sequence ID" value="NZ_CP076130.1"/>
</dbReference>
<dbReference type="EMBL" id="CP076130">
    <property type="protein sequence ID" value="QWG10589.1"/>
    <property type="molecule type" value="Genomic_DNA"/>
</dbReference>
<dbReference type="Gene3D" id="1.10.10.60">
    <property type="entry name" value="Homeodomain-like"/>
    <property type="match status" value="1"/>
</dbReference>
<dbReference type="PANTHER" id="PTHR47893">
    <property type="entry name" value="REGULATORY PROTEIN PCHR"/>
    <property type="match status" value="1"/>
</dbReference>
<dbReference type="PROSITE" id="PS01124">
    <property type="entry name" value="HTH_ARAC_FAMILY_2"/>
    <property type="match status" value="1"/>
</dbReference>
<dbReference type="Pfam" id="PF12833">
    <property type="entry name" value="HTH_18"/>
    <property type="match status" value="1"/>
</dbReference>
<dbReference type="PRINTS" id="PR00032">
    <property type="entry name" value="HTHARAC"/>
</dbReference>
<dbReference type="PANTHER" id="PTHR47893:SF1">
    <property type="entry name" value="REGULATORY PROTEIN PCHR"/>
    <property type="match status" value="1"/>
</dbReference>
<evidence type="ECO:0000256" key="1">
    <source>
        <dbReference type="ARBA" id="ARBA00023015"/>
    </source>
</evidence>
<feature type="domain" description="HTH araC/xylS-type" evidence="4">
    <location>
        <begin position="223"/>
        <end position="321"/>
    </location>
</feature>
<evidence type="ECO:0000259" key="4">
    <source>
        <dbReference type="PROSITE" id="PS01124"/>
    </source>
</evidence>
<geneLocation type="plasmid" evidence="5 6">
    <name>p1</name>
</geneLocation>
<keyword evidence="5" id="KW-0614">Plasmid</keyword>
<accession>A0ABX8H4P3</accession>
<dbReference type="InterPro" id="IPR009057">
    <property type="entry name" value="Homeodomain-like_sf"/>
</dbReference>
<keyword evidence="3" id="KW-0804">Transcription</keyword>
<evidence type="ECO:0000313" key="6">
    <source>
        <dbReference type="Proteomes" id="UP000682802"/>
    </source>
</evidence>
<dbReference type="SMART" id="SM00342">
    <property type="entry name" value="HTH_ARAC"/>
    <property type="match status" value="1"/>
</dbReference>
<dbReference type="InterPro" id="IPR053142">
    <property type="entry name" value="PchR_regulatory_protein"/>
</dbReference>
<protein>
    <submittedName>
        <fullName evidence="5">Helix-turn-helix transcriptional regulator</fullName>
    </submittedName>
</protein>
<keyword evidence="2" id="KW-0238">DNA-binding</keyword>